<dbReference type="Proteomes" id="UP000054544">
    <property type="component" value="Unassembled WGS sequence"/>
</dbReference>
<name>A0A0D9NJW6_METAN</name>
<gene>
    <name evidence="4" type="ORF">H634G_10395</name>
</gene>
<organism evidence="4 5">
    <name type="scientific">Metarhizium anisopliae BRIP 53293</name>
    <dbReference type="NCBI Taxonomy" id="1291518"/>
    <lineage>
        <taxon>Eukaryota</taxon>
        <taxon>Fungi</taxon>
        <taxon>Dikarya</taxon>
        <taxon>Ascomycota</taxon>
        <taxon>Pezizomycotina</taxon>
        <taxon>Sordariomycetes</taxon>
        <taxon>Hypocreomycetidae</taxon>
        <taxon>Hypocreales</taxon>
        <taxon>Clavicipitaceae</taxon>
        <taxon>Metarhizium</taxon>
    </lineage>
</organism>
<keyword evidence="3" id="KW-0472">Membrane</keyword>
<evidence type="ECO:0008006" key="6">
    <source>
        <dbReference type="Google" id="ProtNLM"/>
    </source>
</evidence>
<keyword evidence="5" id="KW-1185">Reference proteome</keyword>
<evidence type="ECO:0000256" key="2">
    <source>
        <dbReference type="SAM" id="MobiDB-lite"/>
    </source>
</evidence>
<keyword evidence="3" id="KW-1133">Transmembrane helix</keyword>
<feature type="region of interest" description="Disordered" evidence="2">
    <location>
        <begin position="1"/>
        <end position="20"/>
    </location>
</feature>
<evidence type="ECO:0000313" key="5">
    <source>
        <dbReference type="Proteomes" id="UP000054544"/>
    </source>
</evidence>
<accession>A0A0D9NJW6</accession>
<evidence type="ECO:0000313" key="4">
    <source>
        <dbReference type="EMBL" id="KJK74249.1"/>
    </source>
</evidence>
<dbReference type="InterPro" id="IPR021765">
    <property type="entry name" value="UstYa-like"/>
</dbReference>
<dbReference type="AlphaFoldDB" id="A0A0D9NJW6"/>
<feature type="transmembrane region" description="Helical" evidence="3">
    <location>
        <begin position="45"/>
        <end position="65"/>
    </location>
</feature>
<dbReference type="EMBL" id="KE384761">
    <property type="protein sequence ID" value="KJK74249.1"/>
    <property type="molecule type" value="Genomic_DNA"/>
</dbReference>
<protein>
    <recommendedName>
        <fullName evidence="6">Tat pathway signal sequence</fullName>
    </recommendedName>
</protein>
<evidence type="ECO:0000256" key="1">
    <source>
        <dbReference type="ARBA" id="ARBA00035112"/>
    </source>
</evidence>
<sequence>MAAKYTKPKAQYSRLPGEDKSLFQSDNDGTEFDIGQVTVRLKKRLLISTICNAISLILFIGIGVARLHDSRQLNSNLRKCSSYSPIHDQLDLEPSIQKINGTLFPSNAPSMARELPNPAADQVWEEWELTRVLPITKDQVIKMGKDPTYTAKLEDDIWGLGDDAYAGVLDVYHQLHCLNSLRQIAYGAYYNTSTVNPKVARLPEIHVNHCVDILMQALQCSGNVNIITLDWVETQTYPFPDMSVNRQCVNFERLTAWRKENTIDMDKYIQVMKKPKGVRGRPMADQFYAYHNLDNPNHLHGANLDQDFNV</sequence>
<dbReference type="Pfam" id="PF11807">
    <property type="entry name" value="UstYa"/>
    <property type="match status" value="1"/>
</dbReference>
<dbReference type="GO" id="GO:0043386">
    <property type="term" value="P:mycotoxin biosynthetic process"/>
    <property type="evidence" value="ECO:0007669"/>
    <property type="project" value="InterPro"/>
</dbReference>
<dbReference type="STRING" id="1291518.A0A0D9NJW6"/>
<dbReference type="PANTHER" id="PTHR33365:SF14">
    <property type="entry name" value="TAT PATHWAY SIGNAL SEQUENCE"/>
    <property type="match status" value="1"/>
</dbReference>
<comment type="similarity">
    <text evidence="1">Belongs to the ustYa family.</text>
</comment>
<proteinExistence type="inferred from homology"/>
<evidence type="ECO:0000256" key="3">
    <source>
        <dbReference type="SAM" id="Phobius"/>
    </source>
</evidence>
<keyword evidence="3" id="KW-0812">Transmembrane</keyword>
<dbReference type="PANTHER" id="PTHR33365">
    <property type="entry name" value="YALI0B05434P"/>
    <property type="match status" value="1"/>
</dbReference>
<reference evidence="5" key="1">
    <citation type="journal article" date="2014" name="BMC Genomics">
        <title>The genome sequence of the biocontrol fungus Metarhizium anisopliae and comparative genomics of Metarhizium species.</title>
        <authorList>
            <person name="Pattemore J.A."/>
            <person name="Hane J.K."/>
            <person name="Williams A.H."/>
            <person name="Wilson B.A."/>
            <person name="Stodart B.J."/>
            <person name="Ash G.J."/>
        </authorList>
    </citation>
    <scope>NUCLEOTIDE SEQUENCE [LARGE SCALE GENOMIC DNA]</scope>
    <source>
        <strain evidence="5">BRIP 53293</strain>
    </source>
</reference>